<dbReference type="AlphaFoldDB" id="A0A255II82"/>
<reference evidence="3 4" key="1">
    <citation type="journal article" date="2017" name="Genome Announc.">
        <title>Draft Genome Sequence of a Sporulating and Motile Strain of Lachnotalea glycerini Isolated from Water in Quebec City, Canada.</title>
        <authorList>
            <person name="Maheux A.F."/>
            <person name="Boudreau D.K."/>
            <person name="Berube E."/>
            <person name="Boissinot M."/>
            <person name="Raymond F."/>
            <person name="Brodeur S."/>
            <person name="Corbeil J."/>
            <person name="Isabel S."/>
            <person name="Omar R.F."/>
            <person name="Bergeron M.G."/>
        </authorList>
    </citation>
    <scope>NUCLEOTIDE SEQUENCE [LARGE SCALE GENOMIC DNA]</scope>
    <source>
        <strain evidence="3 4">CCRI-19302</strain>
    </source>
</reference>
<dbReference type="InterPro" id="IPR032820">
    <property type="entry name" value="ATPase_put"/>
</dbReference>
<proteinExistence type="predicted"/>
<evidence type="ECO:0000313" key="5">
    <source>
        <dbReference type="Proteomes" id="UP000247523"/>
    </source>
</evidence>
<evidence type="ECO:0000256" key="1">
    <source>
        <dbReference type="SAM" id="Phobius"/>
    </source>
</evidence>
<evidence type="ECO:0000313" key="2">
    <source>
        <dbReference type="EMBL" id="PXV91777.1"/>
    </source>
</evidence>
<dbReference type="EMBL" id="NOKA02000117">
    <property type="protein sequence ID" value="RDY27149.1"/>
    <property type="molecule type" value="Genomic_DNA"/>
</dbReference>
<keyword evidence="1" id="KW-0812">Transmembrane</keyword>
<keyword evidence="1" id="KW-1133">Transmembrane helix</keyword>
<gene>
    <name evidence="2" type="ORF">C8E03_103346</name>
    <name evidence="3" type="ORF">CG710_021000</name>
</gene>
<feature type="transmembrane region" description="Helical" evidence="1">
    <location>
        <begin position="41"/>
        <end position="63"/>
    </location>
</feature>
<dbReference type="Proteomes" id="UP000216411">
    <property type="component" value="Unassembled WGS sequence"/>
</dbReference>
<organism evidence="2 5">
    <name type="scientific">Lachnotalea glycerini</name>
    <dbReference type="NCBI Taxonomy" id="1763509"/>
    <lineage>
        <taxon>Bacteria</taxon>
        <taxon>Bacillati</taxon>
        <taxon>Bacillota</taxon>
        <taxon>Clostridia</taxon>
        <taxon>Lachnospirales</taxon>
        <taxon>Lachnospiraceae</taxon>
        <taxon>Lachnotalea</taxon>
    </lineage>
</organism>
<accession>A0A255II82</accession>
<dbReference type="EMBL" id="QICS01000003">
    <property type="protein sequence ID" value="PXV91777.1"/>
    <property type="molecule type" value="Genomic_DNA"/>
</dbReference>
<keyword evidence="1" id="KW-0472">Membrane</keyword>
<protein>
    <submittedName>
        <fullName evidence="3">AtpZ/AtpI family protein</fullName>
    </submittedName>
    <submittedName>
        <fullName evidence="2">Putative F0F1-ATPase subunit (Ca2+/Mg2+ transporter)</fullName>
    </submittedName>
</protein>
<comment type="caution">
    <text evidence="2">The sequence shown here is derived from an EMBL/GenBank/DDBJ whole genome shotgun (WGS) entry which is preliminary data.</text>
</comment>
<dbReference type="Pfam" id="PF09527">
    <property type="entry name" value="ATPase_gene1"/>
    <property type="match status" value="1"/>
</dbReference>
<dbReference type="RefSeq" id="WP_094377390.1">
    <property type="nucleotide sequence ID" value="NZ_NOKA02000117.1"/>
</dbReference>
<sequence length="72" mass="8044">MKYRKSVYKTLALITQLGISMLVPIFLCTFLGVYLEDKFSISVFVPLLILGILAGGRNTYILAKNASKDDKE</sequence>
<name>A0A255II82_9FIRM</name>
<feature type="transmembrane region" description="Helical" evidence="1">
    <location>
        <begin position="12"/>
        <end position="35"/>
    </location>
</feature>
<reference evidence="3" key="3">
    <citation type="submission" date="2018-07" db="EMBL/GenBank/DDBJ databases">
        <authorList>
            <person name="Quirk P.G."/>
            <person name="Krulwich T.A."/>
        </authorList>
    </citation>
    <scope>NUCLEOTIDE SEQUENCE</scope>
    <source>
        <strain evidence="3">CCRI-19302</strain>
    </source>
</reference>
<evidence type="ECO:0000313" key="3">
    <source>
        <dbReference type="EMBL" id="RDY27149.1"/>
    </source>
</evidence>
<reference evidence="2 5" key="2">
    <citation type="submission" date="2018-05" db="EMBL/GenBank/DDBJ databases">
        <title>Genomic Encyclopedia of Type Strains, Phase IV (KMG-IV): sequencing the most valuable type-strain genomes for metagenomic binning, comparative biology and taxonomic classification.</title>
        <authorList>
            <person name="Goeker M."/>
        </authorList>
    </citation>
    <scope>NUCLEOTIDE SEQUENCE [LARGE SCALE GENOMIC DNA]</scope>
    <source>
        <strain evidence="2 5">DSM 28816</strain>
    </source>
</reference>
<dbReference type="Proteomes" id="UP000247523">
    <property type="component" value="Unassembled WGS sequence"/>
</dbReference>
<dbReference type="OrthoDB" id="2087782at2"/>
<evidence type="ECO:0000313" key="4">
    <source>
        <dbReference type="Proteomes" id="UP000216411"/>
    </source>
</evidence>
<keyword evidence="4" id="KW-1185">Reference proteome</keyword>